<dbReference type="EMBL" id="JAJJMB010008592">
    <property type="protein sequence ID" value="KAI3922885.1"/>
    <property type="molecule type" value="Genomic_DNA"/>
</dbReference>
<organism evidence="1 2">
    <name type="scientific">Papaver atlanticum</name>
    <dbReference type="NCBI Taxonomy" id="357466"/>
    <lineage>
        <taxon>Eukaryota</taxon>
        <taxon>Viridiplantae</taxon>
        <taxon>Streptophyta</taxon>
        <taxon>Embryophyta</taxon>
        <taxon>Tracheophyta</taxon>
        <taxon>Spermatophyta</taxon>
        <taxon>Magnoliopsida</taxon>
        <taxon>Ranunculales</taxon>
        <taxon>Papaveraceae</taxon>
        <taxon>Papaveroideae</taxon>
        <taxon>Papaver</taxon>
    </lineage>
</organism>
<dbReference type="AlphaFoldDB" id="A0AAD4STB5"/>
<evidence type="ECO:0000313" key="2">
    <source>
        <dbReference type="Proteomes" id="UP001202328"/>
    </source>
</evidence>
<dbReference type="Proteomes" id="UP001202328">
    <property type="component" value="Unassembled WGS sequence"/>
</dbReference>
<comment type="caution">
    <text evidence="1">The sequence shown here is derived from an EMBL/GenBank/DDBJ whole genome shotgun (WGS) entry which is preliminary data.</text>
</comment>
<proteinExistence type="predicted"/>
<evidence type="ECO:0000313" key="1">
    <source>
        <dbReference type="EMBL" id="KAI3922885.1"/>
    </source>
</evidence>
<keyword evidence="2" id="KW-1185">Reference proteome</keyword>
<sequence length="219" mass="24538">MNRISGFSVSKSLLRRNPFTRSSAKPVSSSLNSINPTSSNLITQAAGECNADYLKKEISKVHSAVIDAWMNIELGTLPPLDASKILADQFNAFMEKFGLENGDRQHHLLRYGEEIAEEIEMLEDSFDRAVTYGKYADAGGRLGYHFKDWYNGRFEGESSELEKECDTLPTTQEHIAMHVDDASAVVAENLDDITYQVSSFAILTTLFLSLPVHFCFIFH</sequence>
<protein>
    <submittedName>
        <fullName evidence="1">Uncharacterized protein</fullName>
    </submittedName>
</protein>
<gene>
    <name evidence="1" type="ORF">MKW98_007016</name>
</gene>
<accession>A0AAD4STB5</accession>
<name>A0AAD4STB5_9MAGN</name>
<reference evidence="1" key="1">
    <citation type="submission" date="2022-04" db="EMBL/GenBank/DDBJ databases">
        <title>A functionally conserved STORR gene fusion in Papaver species that diverged 16.8 million years ago.</title>
        <authorList>
            <person name="Catania T."/>
        </authorList>
    </citation>
    <scope>NUCLEOTIDE SEQUENCE</scope>
    <source>
        <strain evidence="1">S-188037</strain>
    </source>
</reference>